<organism evidence="1 2">
    <name type="scientific">Pseudoalteromonas caenipelagi</name>
    <dbReference type="NCBI Taxonomy" id="2726988"/>
    <lineage>
        <taxon>Bacteria</taxon>
        <taxon>Pseudomonadati</taxon>
        <taxon>Pseudomonadota</taxon>
        <taxon>Gammaproteobacteria</taxon>
        <taxon>Alteromonadales</taxon>
        <taxon>Pseudoalteromonadaceae</taxon>
        <taxon>Pseudoalteromonas</taxon>
    </lineage>
</organism>
<sequence length="135" mass="15107">MTLDEIKALVSTEAVQSSLDSQLFETLTYDSPDKVPLAINKAATWVYSKLIAGKAQNNDFNNDERALLSEALSKMAIYELYSLCEFEGTGEEKRKDAYVILNALLGMQSDEQAVKKSSKISVHQDAKLSYNPFRF</sequence>
<comment type="caution">
    <text evidence="1">The sequence shown here is derived from an EMBL/GenBank/DDBJ whole genome shotgun (WGS) entry which is preliminary data.</text>
</comment>
<dbReference type="EMBL" id="JABBPG010000002">
    <property type="protein sequence ID" value="NOU49986.1"/>
    <property type="molecule type" value="Genomic_DNA"/>
</dbReference>
<gene>
    <name evidence="1" type="ORF">HG263_05475</name>
</gene>
<protein>
    <submittedName>
        <fullName evidence="1">Uncharacterized protein</fullName>
    </submittedName>
</protein>
<dbReference type="AlphaFoldDB" id="A0A849V9R6"/>
<dbReference type="RefSeq" id="WP_171625068.1">
    <property type="nucleotide sequence ID" value="NZ_JABBPG010000002.1"/>
</dbReference>
<dbReference type="Proteomes" id="UP000586305">
    <property type="component" value="Unassembled WGS sequence"/>
</dbReference>
<evidence type="ECO:0000313" key="1">
    <source>
        <dbReference type="EMBL" id="NOU49986.1"/>
    </source>
</evidence>
<proteinExistence type="predicted"/>
<reference evidence="1 2" key="1">
    <citation type="submission" date="2020-04" db="EMBL/GenBank/DDBJ databases">
        <title>Pseudoalteromonas caenipelagi sp. nov., isolated from a tidal flat.</title>
        <authorList>
            <person name="Park S."/>
            <person name="Yoon J.-H."/>
        </authorList>
    </citation>
    <scope>NUCLEOTIDE SEQUENCE [LARGE SCALE GENOMIC DNA]</scope>
    <source>
        <strain evidence="1 2">JBTF-M23</strain>
    </source>
</reference>
<keyword evidence="2" id="KW-1185">Reference proteome</keyword>
<name>A0A849V9R6_9GAMM</name>
<evidence type="ECO:0000313" key="2">
    <source>
        <dbReference type="Proteomes" id="UP000586305"/>
    </source>
</evidence>
<accession>A0A849V9R6</accession>